<reference evidence="3 4" key="1">
    <citation type="submission" date="2018-03" db="EMBL/GenBank/DDBJ databases">
        <title>Genomic Encyclopedia of Type Strains, Phase III (KMG-III): the genomes of soil and plant-associated and newly described type strains.</title>
        <authorList>
            <person name="Whitman W."/>
        </authorList>
    </citation>
    <scope>NUCLEOTIDE SEQUENCE [LARGE SCALE GENOMIC DNA]</scope>
    <source>
        <strain evidence="3 4">CGMCC 4.7104</strain>
    </source>
</reference>
<gene>
    <name evidence="3" type="ORF">B0I32_11117</name>
</gene>
<dbReference type="Gene3D" id="2.30.22.10">
    <property type="entry name" value="Head domain of nucleotide exchange factor GrpE"/>
    <property type="match status" value="1"/>
</dbReference>
<dbReference type="Pfam" id="PF01025">
    <property type="entry name" value="GrpE"/>
    <property type="match status" value="1"/>
</dbReference>
<dbReference type="GO" id="GO:0000774">
    <property type="term" value="F:adenyl-nucleotide exchange factor activity"/>
    <property type="evidence" value="ECO:0007669"/>
    <property type="project" value="InterPro"/>
</dbReference>
<comment type="caution">
    <text evidence="3">The sequence shown here is derived from an EMBL/GenBank/DDBJ whole genome shotgun (WGS) entry which is preliminary data.</text>
</comment>
<dbReference type="Proteomes" id="UP000238312">
    <property type="component" value="Unassembled WGS sequence"/>
</dbReference>
<evidence type="ECO:0000313" key="3">
    <source>
        <dbReference type="EMBL" id="PRX63027.1"/>
    </source>
</evidence>
<keyword evidence="1" id="KW-0143">Chaperone</keyword>
<feature type="region of interest" description="Disordered" evidence="2">
    <location>
        <begin position="131"/>
        <end position="151"/>
    </location>
</feature>
<evidence type="ECO:0000256" key="1">
    <source>
        <dbReference type="ARBA" id="ARBA00023186"/>
    </source>
</evidence>
<proteinExistence type="predicted"/>
<evidence type="ECO:0000256" key="2">
    <source>
        <dbReference type="SAM" id="MobiDB-lite"/>
    </source>
</evidence>
<keyword evidence="3" id="KW-0346">Stress response</keyword>
<name>A0A2T0MVS1_9ACTN</name>
<dbReference type="AlphaFoldDB" id="A0A2T0MVS1"/>
<keyword evidence="4" id="KW-1185">Reference proteome</keyword>
<feature type="compositionally biased region" description="Pro residues" evidence="2">
    <location>
        <begin position="1"/>
        <end position="11"/>
    </location>
</feature>
<dbReference type="GO" id="GO:0051087">
    <property type="term" value="F:protein-folding chaperone binding"/>
    <property type="evidence" value="ECO:0007669"/>
    <property type="project" value="InterPro"/>
</dbReference>
<feature type="region of interest" description="Disordered" evidence="2">
    <location>
        <begin position="1"/>
        <end position="22"/>
    </location>
</feature>
<organism evidence="3 4">
    <name type="scientific">Nonomuraea fuscirosea</name>
    <dbReference type="NCBI Taxonomy" id="1291556"/>
    <lineage>
        <taxon>Bacteria</taxon>
        <taxon>Bacillati</taxon>
        <taxon>Actinomycetota</taxon>
        <taxon>Actinomycetes</taxon>
        <taxon>Streptosporangiales</taxon>
        <taxon>Streptosporangiaceae</taxon>
        <taxon>Nonomuraea</taxon>
    </lineage>
</organism>
<dbReference type="GO" id="GO:0042803">
    <property type="term" value="F:protein homodimerization activity"/>
    <property type="evidence" value="ECO:0007669"/>
    <property type="project" value="InterPro"/>
</dbReference>
<dbReference type="PROSITE" id="PS01071">
    <property type="entry name" value="GRPE"/>
    <property type="match status" value="1"/>
</dbReference>
<protein>
    <submittedName>
        <fullName evidence="3">Molecular chaperone GrpE (Heat shock protein)</fullName>
    </submittedName>
</protein>
<sequence>MVIPPSNPDIPPANREIGDMSDNTPVAAVLDRLTEEIKVKFKNDMERANHREEIIDRLFEENKALRHGLLQEALTPVRSGLYRLYDLAGREAARHHGAPGGDEHLASLFDAIAAEVAEVLARTGAELLDVSPGDPYDSARHRATRTGPGPEGQVMAVVAAGFHLGERVLRKADVVVGKSVDDRQESSEPQRKDG</sequence>
<dbReference type="InterPro" id="IPR009012">
    <property type="entry name" value="GrpE_head"/>
</dbReference>
<dbReference type="InterPro" id="IPR000740">
    <property type="entry name" value="GrpE"/>
</dbReference>
<dbReference type="SUPFAM" id="SSF51064">
    <property type="entry name" value="Head domain of nucleotide exchange factor GrpE"/>
    <property type="match status" value="1"/>
</dbReference>
<accession>A0A2T0MVS1</accession>
<dbReference type="EMBL" id="PVNG01000011">
    <property type="protein sequence ID" value="PRX63027.1"/>
    <property type="molecule type" value="Genomic_DNA"/>
</dbReference>
<dbReference type="GO" id="GO:0006457">
    <property type="term" value="P:protein folding"/>
    <property type="evidence" value="ECO:0007669"/>
    <property type="project" value="InterPro"/>
</dbReference>
<evidence type="ECO:0000313" key="4">
    <source>
        <dbReference type="Proteomes" id="UP000238312"/>
    </source>
</evidence>